<organism evidence="1 2">
    <name type="scientific">Vibrio phage ICP1</name>
    <dbReference type="NCBI Taxonomy" id="979525"/>
    <lineage>
        <taxon>Viruses</taxon>
        <taxon>Duplodnaviria</taxon>
        <taxon>Heunggongvirae</taxon>
        <taxon>Uroviricota</taxon>
        <taxon>Caudoviricetes</taxon>
        <taxon>Mohonavirus</taxon>
        <taxon>Mohonavirus ICP1</taxon>
    </lineage>
</organism>
<gene>
    <name evidence="1" type="primary">ORF116</name>
</gene>
<dbReference type="RefSeq" id="YP_004251057.1">
    <property type="nucleotide sequence ID" value="NC_015157.1"/>
</dbReference>
<sequence length="108" mass="12262">MGACGYKGVSFSDKTGNYRARIVVNNREVNLKTSKCIQPCIEFYKATCVHLNYPVLKEYTNVPDIKLPKRVINLIDKAFSYTVVDKQSQYVGVGWNKKQGKWNAIVVV</sequence>
<keyword evidence="1" id="KW-0378">Hydrolase</keyword>
<accession>F1D1D8</accession>
<evidence type="ECO:0000313" key="1">
    <source>
        <dbReference type="EMBL" id="ADX87932.1"/>
    </source>
</evidence>
<dbReference type="EMBL" id="HQ641347">
    <property type="protein sequence ID" value="ADX87932.1"/>
    <property type="molecule type" value="Genomic_DNA"/>
</dbReference>
<dbReference type="GeneID" id="10228595"/>
<keyword evidence="2" id="KW-1185">Reference proteome</keyword>
<dbReference type="GO" id="GO:0004519">
    <property type="term" value="F:endonuclease activity"/>
    <property type="evidence" value="ECO:0007669"/>
    <property type="project" value="UniProtKB-KW"/>
</dbReference>
<proteinExistence type="predicted"/>
<dbReference type="Proteomes" id="UP000007502">
    <property type="component" value="Segment"/>
</dbReference>
<protein>
    <submittedName>
        <fullName evidence="1">Putative HNH endonuclease</fullName>
    </submittedName>
</protein>
<reference evidence="1 2" key="1">
    <citation type="journal article" date="2011" name="MBio">
        <title>Evidence of a dominant lineage of Vibrio cholerae-specific lytic bacteriophages shed by cholera patients over a 10-year period in Dhaka, Bangladesh.</title>
        <authorList>
            <person name="Seed K.D."/>
            <person name="Bodi K.L."/>
            <person name="Kropinski A.M."/>
            <person name="Ackermann H.W."/>
            <person name="Calderwood S.B."/>
            <person name="Qadri F."/>
            <person name="Camilli A."/>
        </authorList>
    </citation>
    <scope>NUCLEOTIDE SEQUENCE [LARGE SCALE GENOMIC DNA]</scope>
</reference>
<name>F1D1D8_9CAUD</name>
<keyword evidence="1" id="KW-0540">Nuclease</keyword>
<keyword evidence="1" id="KW-0255">Endonuclease</keyword>
<dbReference type="KEGG" id="vg:10228595"/>
<evidence type="ECO:0000313" key="2">
    <source>
        <dbReference type="Proteomes" id="UP000007502"/>
    </source>
</evidence>